<dbReference type="EMBL" id="LSRX01000173">
    <property type="protein sequence ID" value="OLQ05888.1"/>
    <property type="molecule type" value="Genomic_DNA"/>
</dbReference>
<gene>
    <name evidence="1" type="ORF">AK812_SmicGene10877</name>
</gene>
<accession>A0A1Q9EER0</accession>
<dbReference type="OrthoDB" id="429200at2759"/>
<proteinExistence type="predicted"/>
<keyword evidence="2" id="KW-1185">Reference proteome</keyword>
<evidence type="ECO:0000313" key="1">
    <source>
        <dbReference type="EMBL" id="OLQ05888.1"/>
    </source>
</evidence>
<dbReference type="AlphaFoldDB" id="A0A1Q9EER0"/>
<dbReference type="Proteomes" id="UP000186817">
    <property type="component" value="Unassembled WGS sequence"/>
</dbReference>
<organism evidence="1 2">
    <name type="scientific">Symbiodinium microadriaticum</name>
    <name type="common">Dinoflagellate</name>
    <name type="synonym">Zooxanthella microadriatica</name>
    <dbReference type="NCBI Taxonomy" id="2951"/>
    <lineage>
        <taxon>Eukaryota</taxon>
        <taxon>Sar</taxon>
        <taxon>Alveolata</taxon>
        <taxon>Dinophyceae</taxon>
        <taxon>Suessiales</taxon>
        <taxon>Symbiodiniaceae</taxon>
        <taxon>Symbiodinium</taxon>
    </lineage>
</organism>
<comment type="caution">
    <text evidence="1">The sequence shown here is derived from an EMBL/GenBank/DDBJ whole genome shotgun (WGS) entry which is preliminary data.</text>
</comment>
<protein>
    <submittedName>
        <fullName evidence="1">Uncharacterized protein</fullName>
    </submittedName>
</protein>
<evidence type="ECO:0000313" key="2">
    <source>
        <dbReference type="Proteomes" id="UP000186817"/>
    </source>
</evidence>
<reference evidence="1 2" key="1">
    <citation type="submission" date="2016-02" db="EMBL/GenBank/DDBJ databases">
        <title>Genome analysis of coral dinoflagellate symbionts highlights evolutionary adaptations to a symbiotic lifestyle.</title>
        <authorList>
            <person name="Aranda M."/>
            <person name="Li Y."/>
            <person name="Liew Y.J."/>
            <person name="Baumgarten S."/>
            <person name="Simakov O."/>
            <person name="Wilson M."/>
            <person name="Piel J."/>
            <person name="Ashoor H."/>
            <person name="Bougouffa S."/>
            <person name="Bajic V.B."/>
            <person name="Ryu T."/>
            <person name="Ravasi T."/>
            <person name="Bayer T."/>
            <person name="Micklem G."/>
            <person name="Kim H."/>
            <person name="Bhak J."/>
            <person name="Lajeunesse T.C."/>
            <person name="Voolstra C.R."/>
        </authorList>
    </citation>
    <scope>NUCLEOTIDE SEQUENCE [LARGE SCALE GENOMIC DNA]</scope>
    <source>
        <strain evidence="1 2">CCMP2467</strain>
    </source>
</reference>
<sequence>MPLQALWGYYLWDHVHEAPKIFYPIWFLGSWGLVLTVTFTLYHIVHDQMSLEATLNREGYPVTPFNVQLIQTICALPIWTACVAFTALWVPAVAIVLELLIAVFSCVAIGSMVQYFLHSLGEPPYPRKLMKKVPMKRWWCGSLCGGVNDMLPGLGLMWSREPHQLTLTDLRFAFRVVVFFVWSYVILSVMSMAVSSVPTQVEKDDKGWCYYPKPLSDLTSVVVTVAAISSTFVGSAGLSIISNAVSYALGEADTDSPKELYNVKRKAAVGSIYLQLPLLKVLLPMLPLQYLNPLILVPKTDHSVASASGGWQSTGNYVKCPVYDNDVMIHMVYGVMVILLMAYTSYHNMILYLPSRDRDVARELREELEVRLTTSSSKDTMDSMDSGQ</sequence>
<name>A0A1Q9EER0_SYMMI</name>